<dbReference type="EMBL" id="MNPL01013650">
    <property type="protein sequence ID" value="OQR71754.1"/>
    <property type="molecule type" value="Genomic_DNA"/>
</dbReference>
<protein>
    <submittedName>
        <fullName evidence="2">Uncharacterized protein</fullName>
    </submittedName>
</protein>
<accession>A0A1V9XDZ5</accession>
<sequence length="208" mass="23952">MGKKIPTKKHNKLKAVDPFNRTANSNILKSKDELRNFAPKKLSQDAPGSLRKLFSCDDTDESSKRKRKKKTDRITVRTLNYRDDTASLVSQDTYETDDQFLKRVSQMANRARERADISVKFDVRFNEDGTFEHEVTDASTLPTRKKRRLLEFKEKQKAKMRLKELHGANAVEQGQAREFPGRDRFRFGEVVHAPPEITAKLRGNSGLT</sequence>
<evidence type="ECO:0000313" key="3">
    <source>
        <dbReference type="Proteomes" id="UP000192247"/>
    </source>
</evidence>
<dbReference type="PANTHER" id="PTHR21838">
    <property type="entry name" value="COILED-COIL DOMAIN-CONTAINING PROTEIN 137"/>
    <property type="match status" value="1"/>
</dbReference>
<name>A0A1V9XDZ5_9ACAR</name>
<proteinExistence type="predicted"/>
<dbReference type="PANTHER" id="PTHR21838:SF2">
    <property type="entry name" value="COILED-COIL DOMAIN-CONTAINING PROTEIN 137"/>
    <property type="match status" value="1"/>
</dbReference>
<dbReference type="Proteomes" id="UP000192247">
    <property type="component" value="Unassembled WGS sequence"/>
</dbReference>
<organism evidence="2 3">
    <name type="scientific">Tropilaelaps mercedesae</name>
    <dbReference type="NCBI Taxonomy" id="418985"/>
    <lineage>
        <taxon>Eukaryota</taxon>
        <taxon>Metazoa</taxon>
        <taxon>Ecdysozoa</taxon>
        <taxon>Arthropoda</taxon>
        <taxon>Chelicerata</taxon>
        <taxon>Arachnida</taxon>
        <taxon>Acari</taxon>
        <taxon>Parasitiformes</taxon>
        <taxon>Mesostigmata</taxon>
        <taxon>Gamasina</taxon>
        <taxon>Dermanyssoidea</taxon>
        <taxon>Laelapidae</taxon>
        <taxon>Tropilaelaps</taxon>
    </lineage>
</organism>
<feature type="region of interest" description="Disordered" evidence="1">
    <location>
        <begin position="38"/>
        <end position="70"/>
    </location>
</feature>
<evidence type="ECO:0000256" key="1">
    <source>
        <dbReference type="SAM" id="MobiDB-lite"/>
    </source>
</evidence>
<evidence type="ECO:0000313" key="2">
    <source>
        <dbReference type="EMBL" id="OQR71754.1"/>
    </source>
</evidence>
<dbReference type="InterPro" id="IPR026680">
    <property type="entry name" value="CCDC137"/>
</dbReference>
<dbReference type="STRING" id="418985.A0A1V9XDZ5"/>
<reference evidence="2 3" key="1">
    <citation type="journal article" date="2017" name="Gigascience">
        <title>Draft genome of the honey bee ectoparasitic mite, Tropilaelaps mercedesae, is shaped by the parasitic life history.</title>
        <authorList>
            <person name="Dong X."/>
            <person name="Armstrong S.D."/>
            <person name="Xia D."/>
            <person name="Makepeace B.L."/>
            <person name="Darby A.C."/>
            <person name="Kadowaki T."/>
        </authorList>
    </citation>
    <scope>NUCLEOTIDE SEQUENCE [LARGE SCALE GENOMIC DNA]</scope>
    <source>
        <strain evidence="2">Wuxi-XJTLU</strain>
    </source>
</reference>
<gene>
    <name evidence="2" type="ORF">BIW11_10803</name>
</gene>
<keyword evidence="3" id="KW-1185">Reference proteome</keyword>
<dbReference type="FunCoup" id="A0A1V9XDZ5">
    <property type="interactions" value="1015"/>
</dbReference>
<dbReference type="AlphaFoldDB" id="A0A1V9XDZ5"/>
<dbReference type="InParanoid" id="A0A1V9XDZ5"/>
<comment type="caution">
    <text evidence="2">The sequence shown here is derived from an EMBL/GenBank/DDBJ whole genome shotgun (WGS) entry which is preliminary data.</text>
</comment>
<dbReference type="OrthoDB" id="5876637at2759"/>
<dbReference type="GO" id="GO:0005634">
    <property type="term" value="C:nucleus"/>
    <property type="evidence" value="ECO:0007669"/>
    <property type="project" value="TreeGrafter"/>
</dbReference>